<gene>
    <name evidence="4" type="primary">LOC100899631</name>
</gene>
<dbReference type="Gene3D" id="1.10.3970.10">
    <property type="entry name" value="BSD domain"/>
    <property type="match status" value="1"/>
</dbReference>
<dbReference type="PANTHER" id="PTHR16019">
    <property type="entry name" value="SYNAPSE-ASSOCIATED PROTEIN"/>
    <property type="match status" value="1"/>
</dbReference>
<sequence>MDFISNVWNKAASAIVPENSESPKDPTAQAEPADPAASDVGNGGDSGATPQATVDAADATKDEACGSRKGSSAASETKGEAREDGVTSQVLHNVENVSHKAMEGAKTFGSFLFSVANKAGKTVTETATKIKTTVEENSILADFNHEQASFLASLTKNSSGSLPWSGCENPDEVKKQILSLSEDKRTFVRNPPNGVQFEFDFEGHFAPIAMAMLKEDPRLEKMRFDLVPKLINEQDFWRNYFYRVSLVKQSTQLNSLAKAGDGGSTDTSTASGPQTPSDDGRDDEGQDSGIPSDFVSDSCEGKVNAEDLAKGMQQLGVGSVSAKSDADLEQEIEKELDGYEVVSSEVAAGAGADDEDLEDEIQKLLSATRK</sequence>
<dbReference type="SUPFAM" id="SSF140383">
    <property type="entry name" value="BSD domain-like"/>
    <property type="match status" value="1"/>
</dbReference>
<dbReference type="KEGG" id="goe:100899631"/>
<dbReference type="PROSITE" id="PS50858">
    <property type="entry name" value="BSD"/>
    <property type="match status" value="1"/>
</dbReference>
<organism evidence="3 4">
    <name type="scientific">Galendromus occidentalis</name>
    <name type="common">western predatory mite</name>
    <dbReference type="NCBI Taxonomy" id="34638"/>
    <lineage>
        <taxon>Eukaryota</taxon>
        <taxon>Metazoa</taxon>
        <taxon>Ecdysozoa</taxon>
        <taxon>Arthropoda</taxon>
        <taxon>Chelicerata</taxon>
        <taxon>Arachnida</taxon>
        <taxon>Acari</taxon>
        <taxon>Parasitiformes</taxon>
        <taxon>Mesostigmata</taxon>
        <taxon>Gamasina</taxon>
        <taxon>Phytoseioidea</taxon>
        <taxon>Phytoseiidae</taxon>
        <taxon>Typhlodrominae</taxon>
        <taxon>Galendromus</taxon>
    </lineage>
</organism>
<evidence type="ECO:0000313" key="3">
    <source>
        <dbReference type="Proteomes" id="UP000694867"/>
    </source>
</evidence>
<keyword evidence="3" id="KW-1185">Reference proteome</keyword>
<evidence type="ECO:0000313" key="4">
    <source>
        <dbReference type="RefSeq" id="XP_003738806.1"/>
    </source>
</evidence>
<dbReference type="Pfam" id="PF03909">
    <property type="entry name" value="BSD"/>
    <property type="match status" value="1"/>
</dbReference>
<feature type="domain" description="BSD" evidence="2">
    <location>
        <begin position="195"/>
        <end position="248"/>
    </location>
</feature>
<dbReference type="InterPro" id="IPR005607">
    <property type="entry name" value="BSD_dom"/>
</dbReference>
<dbReference type="InterPro" id="IPR051494">
    <property type="entry name" value="BSD_domain-containing"/>
</dbReference>
<feature type="region of interest" description="Disordered" evidence="1">
    <location>
        <begin position="256"/>
        <end position="307"/>
    </location>
</feature>
<dbReference type="GO" id="GO:0038203">
    <property type="term" value="P:TORC2 signaling"/>
    <property type="evidence" value="ECO:0007669"/>
    <property type="project" value="TreeGrafter"/>
</dbReference>
<proteinExistence type="predicted"/>
<dbReference type="PANTHER" id="PTHR16019:SF6">
    <property type="entry name" value="SYNAPSE-ASSOCIATED PROTEIN 1"/>
    <property type="match status" value="1"/>
</dbReference>
<evidence type="ECO:0000256" key="1">
    <source>
        <dbReference type="SAM" id="MobiDB-lite"/>
    </source>
</evidence>
<evidence type="ECO:0000259" key="2">
    <source>
        <dbReference type="PROSITE" id="PS50858"/>
    </source>
</evidence>
<reference evidence="4" key="1">
    <citation type="submission" date="2025-08" db="UniProtKB">
        <authorList>
            <consortium name="RefSeq"/>
        </authorList>
    </citation>
    <scope>IDENTIFICATION</scope>
</reference>
<feature type="region of interest" description="Disordered" evidence="1">
    <location>
        <begin position="14"/>
        <end position="89"/>
    </location>
</feature>
<dbReference type="GO" id="GO:0005794">
    <property type="term" value="C:Golgi apparatus"/>
    <property type="evidence" value="ECO:0007669"/>
    <property type="project" value="TreeGrafter"/>
</dbReference>
<dbReference type="SMART" id="SM00751">
    <property type="entry name" value="BSD"/>
    <property type="match status" value="1"/>
</dbReference>
<dbReference type="GO" id="GO:0048172">
    <property type="term" value="P:regulation of short-term neuronal synaptic plasticity"/>
    <property type="evidence" value="ECO:0007669"/>
    <property type="project" value="TreeGrafter"/>
</dbReference>
<dbReference type="CTD" id="41938"/>
<protein>
    <submittedName>
        <fullName evidence="4">Synapse-associated protein 1</fullName>
    </submittedName>
</protein>
<dbReference type="RefSeq" id="XP_003738806.1">
    <property type="nucleotide sequence ID" value="XM_003738758.2"/>
</dbReference>
<feature type="compositionally biased region" description="Polar residues" evidence="1">
    <location>
        <begin position="264"/>
        <end position="277"/>
    </location>
</feature>
<name>A0AAJ6QNF3_9ACAR</name>
<dbReference type="AlphaFoldDB" id="A0AAJ6QNF3"/>
<dbReference type="GeneID" id="100899631"/>
<dbReference type="GO" id="GO:0005634">
    <property type="term" value="C:nucleus"/>
    <property type="evidence" value="ECO:0007669"/>
    <property type="project" value="TreeGrafter"/>
</dbReference>
<dbReference type="InterPro" id="IPR035925">
    <property type="entry name" value="BSD_dom_sf"/>
</dbReference>
<dbReference type="Proteomes" id="UP000694867">
    <property type="component" value="Unplaced"/>
</dbReference>
<accession>A0AAJ6QNF3</accession>
<dbReference type="GO" id="GO:0045202">
    <property type="term" value="C:synapse"/>
    <property type="evidence" value="ECO:0007669"/>
    <property type="project" value="TreeGrafter"/>
</dbReference>